<dbReference type="Proteomes" id="UP000237000">
    <property type="component" value="Unassembled WGS sequence"/>
</dbReference>
<feature type="non-terminal residue" evidence="2">
    <location>
        <position position="1"/>
    </location>
</feature>
<keyword evidence="1" id="KW-0472">Membrane</keyword>
<comment type="caution">
    <text evidence="2">The sequence shown here is derived from an EMBL/GenBank/DDBJ whole genome shotgun (WGS) entry which is preliminary data.</text>
</comment>
<gene>
    <name evidence="2" type="ORF">TorRG33x02_170340</name>
</gene>
<keyword evidence="3" id="KW-1185">Reference proteome</keyword>
<evidence type="ECO:0000313" key="2">
    <source>
        <dbReference type="EMBL" id="PON87085.1"/>
    </source>
</evidence>
<evidence type="ECO:0000313" key="3">
    <source>
        <dbReference type="Proteomes" id="UP000237000"/>
    </source>
</evidence>
<reference evidence="3" key="1">
    <citation type="submission" date="2016-06" db="EMBL/GenBank/DDBJ databases">
        <title>Parallel loss of symbiosis genes in relatives of nitrogen-fixing non-legume Parasponia.</title>
        <authorList>
            <person name="Van Velzen R."/>
            <person name="Holmer R."/>
            <person name="Bu F."/>
            <person name="Rutten L."/>
            <person name="Van Zeijl A."/>
            <person name="Liu W."/>
            <person name="Santuari L."/>
            <person name="Cao Q."/>
            <person name="Sharma T."/>
            <person name="Shen D."/>
            <person name="Roswanjaya Y."/>
            <person name="Wardhani T."/>
            <person name="Kalhor M.S."/>
            <person name="Jansen J."/>
            <person name="Van den Hoogen J."/>
            <person name="Gungor B."/>
            <person name="Hartog M."/>
            <person name="Hontelez J."/>
            <person name="Verver J."/>
            <person name="Yang W.-C."/>
            <person name="Schijlen E."/>
            <person name="Repin R."/>
            <person name="Schilthuizen M."/>
            <person name="Schranz E."/>
            <person name="Heidstra R."/>
            <person name="Miyata K."/>
            <person name="Fedorova E."/>
            <person name="Kohlen W."/>
            <person name="Bisseling T."/>
            <person name="Smit S."/>
            <person name="Geurts R."/>
        </authorList>
    </citation>
    <scope>NUCLEOTIDE SEQUENCE [LARGE SCALE GENOMIC DNA]</scope>
    <source>
        <strain evidence="3">cv. RG33-2</strain>
    </source>
</reference>
<accession>A0A2P5ENP5</accession>
<evidence type="ECO:0000256" key="1">
    <source>
        <dbReference type="SAM" id="Phobius"/>
    </source>
</evidence>
<protein>
    <submittedName>
        <fullName evidence="2">Uncharacterized protein</fullName>
    </submittedName>
</protein>
<keyword evidence="1" id="KW-0812">Transmembrane</keyword>
<sequence length="89" mass="10012">SIVESFKGGCQTYVKSSWKVAVQGIGDTAWIVLYVDNDEIVAREAGDLGESGGEVEEEEVVHVFAPSPLLQKAYSLFFIFFFYFLIFYN</sequence>
<proteinExistence type="predicted"/>
<name>A0A2P5ENP5_TREOI</name>
<organism evidence="2 3">
    <name type="scientific">Trema orientale</name>
    <name type="common">Charcoal tree</name>
    <name type="synonym">Celtis orientalis</name>
    <dbReference type="NCBI Taxonomy" id="63057"/>
    <lineage>
        <taxon>Eukaryota</taxon>
        <taxon>Viridiplantae</taxon>
        <taxon>Streptophyta</taxon>
        <taxon>Embryophyta</taxon>
        <taxon>Tracheophyta</taxon>
        <taxon>Spermatophyta</taxon>
        <taxon>Magnoliopsida</taxon>
        <taxon>eudicotyledons</taxon>
        <taxon>Gunneridae</taxon>
        <taxon>Pentapetalae</taxon>
        <taxon>rosids</taxon>
        <taxon>fabids</taxon>
        <taxon>Rosales</taxon>
        <taxon>Cannabaceae</taxon>
        <taxon>Trema</taxon>
    </lineage>
</organism>
<feature type="transmembrane region" description="Helical" evidence="1">
    <location>
        <begin position="69"/>
        <end position="88"/>
    </location>
</feature>
<dbReference type="AlphaFoldDB" id="A0A2P5ENP5"/>
<dbReference type="EMBL" id="JXTC01000121">
    <property type="protein sequence ID" value="PON87085.1"/>
    <property type="molecule type" value="Genomic_DNA"/>
</dbReference>
<dbReference type="InParanoid" id="A0A2P5ENP5"/>
<keyword evidence="1" id="KW-1133">Transmembrane helix</keyword>